<dbReference type="OrthoDB" id="10058657at2759"/>
<organism evidence="1 2">
    <name type="scientific">Dibothriocephalus latus</name>
    <name type="common">Fish tapeworm</name>
    <name type="synonym">Diphyllobothrium latum</name>
    <dbReference type="NCBI Taxonomy" id="60516"/>
    <lineage>
        <taxon>Eukaryota</taxon>
        <taxon>Metazoa</taxon>
        <taxon>Spiralia</taxon>
        <taxon>Lophotrochozoa</taxon>
        <taxon>Platyhelminthes</taxon>
        <taxon>Cestoda</taxon>
        <taxon>Eucestoda</taxon>
        <taxon>Diphyllobothriidea</taxon>
        <taxon>Diphyllobothriidae</taxon>
        <taxon>Dibothriocephalus</taxon>
    </lineage>
</organism>
<accession>A0A3P6QR88</accession>
<keyword evidence="2" id="KW-1185">Reference proteome</keyword>
<protein>
    <submittedName>
        <fullName evidence="1">Uncharacterized protein</fullName>
    </submittedName>
</protein>
<evidence type="ECO:0000313" key="2">
    <source>
        <dbReference type="Proteomes" id="UP000281553"/>
    </source>
</evidence>
<proteinExistence type="predicted"/>
<dbReference type="AlphaFoldDB" id="A0A3P6QR88"/>
<evidence type="ECO:0000313" key="1">
    <source>
        <dbReference type="EMBL" id="VDK52922.1"/>
    </source>
</evidence>
<sequence length="76" mass="8282">MIPAGFAGSPTPQAEIMGAVCGRHLRRHRTGSGAEFKKRPNSVFPEIQFTIEEEENNQLPFLDVLVCGKDCGGLKP</sequence>
<dbReference type="EMBL" id="UYRU01017521">
    <property type="protein sequence ID" value="VDK52922.1"/>
    <property type="molecule type" value="Genomic_DNA"/>
</dbReference>
<gene>
    <name evidence="1" type="ORF">DILT_LOCUS1941</name>
</gene>
<reference evidence="1 2" key="1">
    <citation type="submission" date="2018-11" db="EMBL/GenBank/DDBJ databases">
        <authorList>
            <consortium name="Pathogen Informatics"/>
        </authorList>
    </citation>
    <scope>NUCLEOTIDE SEQUENCE [LARGE SCALE GENOMIC DNA]</scope>
</reference>
<name>A0A3P6QR88_DIBLA</name>
<dbReference type="Proteomes" id="UP000281553">
    <property type="component" value="Unassembled WGS sequence"/>
</dbReference>